<sequence length="112" mass="13206">MSFTQFLLCQTHFFVICNYFLSELQEITYRAMMGEFIIYYRGKIVGGIYDDRLLVKPTKSAISYMPTVTYEIPYENAKEMLLVEEVDNKDFLTGLFDVMYDELPTPKPKKKK</sequence>
<dbReference type="SUPFAM" id="SSF159894">
    <property type="entry name" value="YgaC/TfoX-N like"/>
    <property type="match status" value="1"/>
</dbReference>
<evidence type="ECO:0000313" key="2">
    <source>
        <dbReference type="Proteomes" id="UP001183682"/>
    </source>
</evidence>
<dbReference type="Proteomes" id="UP001183682">
    <property type="component" value="Unassembled WGS sequence"/>
</dbReference>
<dbReference type="Gene3D" id="3.30.1460.30">
    <property type="entry name" value="YgaC/TfoX-N like chaperone"/>
    <property type="match status" value="1"/>
</dbReference>
<dbReference type="AlphaFoldDB" id="A0AAE4KZJ2"/>
<name>A0AAE4KZJ2_ENTGA</name>
<evidence type="ECO:0000313" key="1">
    <source>
        <dbReference type="EMBL" id="MDT2689045.1"/>
    </source>
</evidence>
<dbReference type="RefSeq" id="WP_130999535.1">
    <property type="nucleotide sequence ID" value="NZ_JARPZN010000001.1"/>
</dbReference>
<dbReference type="EMBL" id="JARPZN010000001">
    <property type="protein sequence ID" value="MDT2689045.1"/>
    <property type="molecule type" value="Genomic_DNA"/>
</dbReference>
<gene>
    <name evidence="1" type="ORF">P7E30_02335</name>
</gene>
<accession>A0AAE4KZJ2</accession>
<comment type="caution">
    <text evidence="1">The sequence shown here is derived from an EMBL/GenBank/DDBJ whole genome shotgun (WGS) entry which is preliminary data.</text>
</comment>
<protein>
    <submittedName>
        <fullName evidence="1">TfoX/Sxy family protein</fullName>
    </submittedName>
</protein>
<proteinExistence type="predicted"/>
<reference evidence="1" key="1">
    <citation type="submission" date="2023-03" db="EMBL/GenBank/DDBJ databases">
        <authorList>
            <person name="Shen W."/>
            <person name="Cai J."/>
        </authorList>
    </citation>
    <scope>NUCLEOTIDE SEQUENCE</scope>
    <source>
        <strain evidence="1">K69-2</strain>
    </source>
</reference>
<organism evidence="1 2">
    <name type="scientific">Enterococcus gallinarum</name>
    <dbReference type="NCBI Taxonomy" id="1353"/>
    <lineage>
        <taxon>Bacteria</taxon>
        <taxon>Bacillati</taxon>
        <taxon>Bacillota</taxon>
        <taxon>Bacilli</taxon>
        <taxon>Lactobacillales</taxon>
        <taxon>Enterococcaceae</taxon>
        <taxon>Enterococcus</taxon>
    </lineage>
</organism>